<gene>
    <name evidence="2" type="ORF">R3P38DRAFT_1882853</name>
</gene>
<feature type="transmembrane region" description="Helical" evidence="1">
    <location>
        <begin position="481"/>
        <end position="503"/>
    </location>
</feature>
<sequence length="579" mass="62412">MLDRSSSQSSHSHYIPLVKIVLAWLVALALALGHHAYYSSLNDHPVASGKTASLLVHSQAGASAIGIAFATVVVAMLGLSSGTAFLQCAWKVARMRVFTVSGLDAMWSSPTSLLSFFSLDFWREARGIVFIAVLAHAFQLVVTFAPGTLTVEIDVSTVSNSCAVPVFDFGSTALLYDVLQSASIPYNAPTAVAQRLVSTTLLSGQPLPPTSPCGQNCSYTVLASAPGFSCSVGTRDFATLNWTDALNGLSQFSPPPYFAAVTDITPANKNNRVFPWDTDTETQFMWDFEAQYTNYTTWHPADEGQNLTCVVYNSTYSVHYTFSGSSSSVVIDKVVPQQAATQFSSPPNDLGTGIVPDSNPAIHTAWYNAIANHFAIVRSIYIFTIGSIVPIPAMSGGRWNYSTTTLELGQSQLIQPATTSLAAGNLTWQPIDQIAQMFESTLHNMTLSILTGTLDNTQKTTTICTYTNTNPHFAYHKGRLWLIYGLGLGFSLLCDVFGIIALFQNRMIGGTGNNFSDFLAATRNPELNELNLKEPGRILLKYGPVTSEGGRYAFAQLDHFIDDGASDGGKENSLLSPSG</sequence>
<keyword evidence="3" id="KW-1185">Reference proteome</keyword>
<reference evidence="2 3" key="1">
    <citation type="journal article" date="2024" name="J Genomics">
        <title>Draft genome sequencing and assembly of Favolaschia claudopus CIRM-BRFM 2984 isolated from oak limbs.</title>
        <authorList>
            <person name="Navarro D."/>
            <person name="Drula E."/>
            <person name="Chaduli D."/>
            <person name="Cazenave R."/>
            <person name="Ahrendt S."/>
            <person name="Wang J."/>
            <person name="Lipzen A."/>
            <person name="Daum C."/>
            <person name="Barry K."/>
            <person name="Grigoriev I.V."/>
            <person name="Favel A."/>
            <person name="Rosso M.N."/>
            <person name="Martin F."/>
        </authorList>
    </citation>
    <scope>NUCLEOTIDE SEQUENCE [LARGE SCALE GENOMIC DNA]</scope>
    <source>
        <strain evidence="2 3">CIRM-BRFM 2984</strain>
    </source>
</reference>
<keyword evidence="1" id="KW-0812">Transmembrane</keyword>
<keyword evidence="1" id="KW-1133">Transmembrane helix</keyword>
<evidence type="ECO:0000313" key="2">
    <source>
        <dbReference type="EMBL" id="KAK7048974.1"/>
    </source>
</evidence>
<dbReference type="EMBL" id="JAWWNJ010000009">
    <property type="protein sequence ID" value="KAK7048974.1"/>
    <property type="molecule type" value="Genomic_DNA"/>
</dbReference>
<evidence type="ECO:0000313" key="3">
    <source>
        <dbReference type="Proteomes" id="UP001362999"/>
    </source>
</evidence>
<keyword evidence="1" id="KW-0472">Membrane</keyword>
<dbReference type="AlphaFoldDB" id="A0AAW0DCQ7"/>
<feature type="transmembrane region" description="Helical" evidence="1">
    <location>
        <begin position="21"/>
        <end position="40"/>
    </location>
</feature>
<proteinExistence type="predicted"/>
<feature type="transmembrane region" description="Helical" evidence="1">
    <location>
        <begin position="60"/>
        <end position="86"/>
    </location>
</feature>
<comment type="caution">
    <text evidence="2">The sequence shown here is derived from an EMBL/GenBank/DDBJ whole genome shotgun (WGS) entry which is preliminary data.</text>
</comment>
<accession>A0AAW0DCQ7</accession>
<name>A0AAW0DCQ7_9AGAR</name>
<dbReference type="Proteomes" id="UP001362999">
    <property type="component" value="Unassembled WGS sequence"/>
</dbReference>
<dbReference type="PANTHER" id="PTHR35041:SF6">
    <property type="entry name" value="FORMYLMETHIONINE DEFORMYLASE-LIKE PROTEIN-RELATED"/>
    <property type="match status" value="1"/>
</dbReference>
<dbReference type="PANTHER" id="PTHR35041">
    <property type="entry name" value="MEDIATOR OF RNA POLYMERASE II TRANSCRIPTION SUBUNIT 1"/>
    <property type="match status" value="1"/>
</dbReference>
<evidence type="ECO:0000256" key="1">
    <source>
        <dbReference type="SAM" id="Phobius"/>
    </source>
</evidence>
<organism evidence="2 3">
    <name type="scientific">Favolaschia claudopus</name>
    <dbReference type="NCBI Taxonomy" id="2862362"/>
    <lineage>
        <taxon>Eukaryota</taxon>
        <taxon>Fungi</taxon>
        <taxon>Dikarya</taxon>
        <taxon>Basidiomycota</taxon>
        <taxon>Agaricomycotina</taxon>
        <taxon>Agaricomycetes</taxon>
        <taxon>Agaricomycetidae</taxon>
        <taxon>Agaricales</taxon>
        <taxon>Marasmiineae</taxon>
        <taxon>Mycenaceae</taxon>
        <taxon>Favolaschia</taxon>
    </lineage>
</organism>
<protein>
    <submittedName>
        <fullName evidence="2">Uncharacterized protein</fullName>
    </submittedName>
</protein>